<evidence type="ECO:0000256" key="5">
    <source>
        <dbReference type="ARBA" id="ARBA00035674"/>
    </source>
</evidence>
<evidence type="ECO:0000256" key="3">
    <source>
        <dbReference type="ARBA" id="ARBA00022603"/>
    </source>
</evidence>
<name>A0AAW1SIQ5_9CHLO</name>
<evidence type="ECO:0000256" key="2">
    <source>
        <dbReference type="ARBA" id="ARBA00005189"/>
    </source>
</evidence>
<keyword evidence="3" id="KW-0489">Methyltransferase</keyword>
<gene>
    <name evidence="8" type="ORF">WJX84_002354</name>
</gene>
<evidence type="ECO:0000313" key="8">
    <source>
        <dbReference type="EMBL" id="KAK9845697.1"/>
    </source>
</evidence>
<comment type="pathway">
    <text evidence="2">Lipid metabolism.</text>
</comment>
<reference evidence="8 9" key="1">
    <citation type="journal article" date="2024" name="Nat. Commun.">
        <title>Phylogenomics reveals the evolutionary origins of lichenization in chlorophyte algae.</title>
        <authorList>
            <person name="Puginier C."/>
            <person name="Libourel C."/>
            <person name="Otte J."/>
            <person name="Skaloud P."/>
            <person name="Haon M."/>
            <person name="Grisel S."/>
            <person name="Petersen M."/>
            <person name="Berrin J.G."/>
            <person name="Delaux P.M."/>
            <person name="Dal Grande F."/>
            <person name="Keller J."/>
        </authorList>
    </citation>
    <scope>NUCLEOTIDE SEQUENCE [LARGE SCALE GENOMIC DNA]</scope>
    <source>
        <strain evidence="8 9">SAG 2523</strain>
    </source>
</reference>
<dbReference type="Proteomes" id="UP001485043">
    <property type="component" value="Unassembled WGS sequence"/>
</dbReference>
<evidence type="ECO:0000256" key="7">
    <source>
        <dbReference type="ARBA" id="ARBA00047841"/>
    </source>
</evidence>
<dbReference type="InterPro" id="IPR029063">
    <property type="entry name" value="SAM-dependent_MTases_sf"/>
</dbReference>
<dbReference type="Gene3D" id="3.40.50.150">
    <property type="entry name" value="Vaccinia Virus protein VP39"/>
    <property type="match status" value="1"/>
</dbReference>
<sequence length="243" mass="26966">MGRRLPGSLNILQGMKAVPVAQEGHTSLARCSGSPFGKRKAGFVDVKAEDQTHLFGQCLQRELAAAEQDREGFVQDLSQEDYNTIMGGGREKLQRVQAGEQRWGLYVLASPASCRPYPSKASLFYRISSPHSSLQQKATNMPASTDAADGGSLQRDFQQLEGLSSFPFSLYAALNPLRIVPGEFDRPRWTREILFISHHPEEQADGRWKTAHVDQEPLYLVLRQGCRPLPSYRSLPGSQAVPL</sequence>
<dbReference type="EMBL" id="JALJOV010001584">
    <property type="protein sequence ID" value="KAK9845697.1"/>
    <property type="molecule type" value="Genomic_DNA"/>
</dbReference>
<evidence type="ECO:0000256" key="4">
    <source>
        <dbReference type="ARBA" id="ARBA00022679"/>
    </source>
</evidence>
<dbReference type="EC" id="2.1.1.103" evidence="5"/>
<accession>A0AAW1SIQ5</accession>
<protein>
    <recommendedName>
        <fullName evidence="5">phosphoethanolamine N-methyltransferase</fullName>
        <ecNumber evidence="5">2.1.1.103</ecNumber>
    </recommendedName>
</protein>
<evidence type="ECO:0000256" key="6">
    <source>
        <dbReference type="ARBA" id="ARBA00047619"/>
    </source>
</evidence>
<evidence type="ECO:0000313" key="9">
    <source>
        <dbReference type="Proteomes" id="UP001485043"/>
    </source>
</evidence>
<organism evidence="8 9">
    <name type="scientific">Apatococcus fuscideae</name>
    <dbReference type="NCBI Taxonomy" id="2026836"/>
    <lineage>
        <taxon>Eukaryota</taxon>
        <taxon>Viridiplantae</taxon>
        <taxon>Chlorophyta</taxon>
        <taxon>core chlorophytes</taxon>
        <taxon>Trebouxiophyceae</taxon>
        <taxon>Chlorellales</taxon>
        <taxon>Chlorellaceae</taxon>
        <taxon>Apatococcus</taxon>
    </lineage>
</organism>
<comment type="caution">
    <text evidence="8">The sequence shown here is derived from an EMBL/GenBank/DDBJ whole genome shotgun (WGS) entry which is preliminary data.</text>
</comment>
<dbReference type="GO" id="GO:0000234">
    <property type="term" value="F:phosphoethanolamine N-methyltransferase activity"/>
    <property type="evidence" value="ECO:0007669"/>
    <property type="project" value="UniProtKB-EC"/>
</dbReference>
<proteinExistence type="predicted"/>
<comment type="pathway">
    <text evidence="1">Phospholipid metabolism; phosphatidylcholine biosynthesis.</text>
</comment>
<comment type="catalytic activity">
    <reaction evidence="6">
        <text>N,N-dimethylethanolamine phosphate + S-adenosyl-L-methionine = phosphocholine + S-adenosyl-L-homocysteine + H(+)</text>
        <dbReference type="Rhea" id="RHEA:25325"/>
        <dbReference type="ChEBI" id="CHEBI:15378"/>
        <dbReference type="ChEBI" id="CHEBI:57856"/>
        <dbReference type="ChEBI" id="CHEBI:58641"/>
        <dbReference type="ChEBI" id="CHEBI:59789"/>
        <dbReference type="ChEBI" id="CHEBI:295975"/>
        <dbReference type="EC" id="2.1.1.103"/>
    </reaction>
    <physiologicalReaction direction="left-to-right" evidence="6">
        <dbReference type="Rhea" id="RHEA:25326"/>
    </physiologicalReaction>
</comment>
<dbReference type="PANTHER" id="PTHR44307">
    <property type="entry name" value="PHOSPHOETHANOLAMINE METHYLTRANSFERASE"/>
    <property type="match status" value="1"/>
</dbReference>
<dbReference type="GO" id="GO:0032259">
    <property type="term" value="P:methylation"/>
    <property type="evidence" value="ECO:0007669"/>
    <property type="project" value="UniProtKB-KW"/>
</dbReference>
<comment type="catalytic activity">
    <reaction evidence="7">
        <text>N-methylethanolamine phosphate + S-adenosyl-L-methionine = N,N-dimethylethanolamine phosphate + S-adenosyl-L-homocysteine + H(+)</text>
        <dbReference type="Rhea" id="RHEA:25321"/>
        <dbReference type="ChEBI" id="CHEBI:15378"/>
        <dbReference type="ChEBI" id="CHEBI:57781"/>
        <dbReference type="ChEBI" id="CHEBI:57856"/>
        <dbReference type="ChEBI" id="CHEBI:58641"/>
        <dbReference type="ChEBI" id="CHEBI:59789"/>
        <dbReference type="EC" id="2.1.1.103"/>
    </reaction>
    <physiologicalReaction direction="left-to-right" evidence="7">
        <dbReference type="Rhea" id="RHEA:25322"/>
    </physiologicalReaction>
</comment>
<keyword evidence="9" id="KW-1185">Reference proteome</keyword>
<evidence type="ECO:0000256" key="1">
    <source>
        <dbReference type="ARBA" id="ARBA00004969"/>
    </source>
</evidence>
<dbReference type="PANTHER" id="PTHR44307:SF2">
    <property type="entry name" value="PHOSPHOETHANOLAMINE METHYLTRANSFERASE ISOFORM X1"/>
    <property type="match status" value="1"/>
</dbReference>
<dbReference type="AlphaFoldDB" id="A0AAW1SIQ5"/>
<keyword evidence="4" id="KW-0808">Transferase</keyword>